<sequence length="475" mass="54899">MVKPRFKIIITIIYSVILLVLFWLLFNPFKSGSDLGNLKYIGPSTGRIMERHLEFYEGYENTSYLEKSLHNFLFGSKQHVQNEAIKAYQEVLYYFSTHAEKTESWDVLNTKARWIITIAELRSTDELLSALKQLDNNPEEEVIAEAVKYAYFNDYQDRFSPEVFTGATMVPTGWAKNRLQLRINTRLQKPYFAKLFKTRLEKNGKHLRFNLIQIVSIISFVILSGLFVMIRYKIFYISPPWQNDFIDHPWSFVDGLSVAIRAAVYGLVIFLTLNMFSHQFFTPNISTSWSTLFASLPMLWLIHHHLLRPRGKNLISGFGLSLKGVNIRDLIFVTGALLALELIGLLLIGWGTWKLGFETHWAHGIHERLVFGPTEAVIFSVINIVLWAPIFEEIGFRGLLYTTFRYRLQPTSAIVLSAFVFSALHLQSINGFLSIFWSGLILAYAYEKYRSLLPGILIHSFGNLLYLSTILLFYR</sequence>
<keyword evidence="1" id="KW-0472">Membrane</keyword>
<feature type="transmembrane region" description="Helical" evidence="1">
    <location>
        <begin position="413"/>
        <end position="446"/>
    </location>
</feature>
<dbReference type="GO" id="GO:0004175">
    <property type="term" value="F:endopeptidase activity"/>
    <property type="evidence" value="ECO:0007669"/>
    <property type="project" value="UniProtKB-ARBA"/>
</dbReference>
<feature type="transmembrane region" description="Helical" evidence="1">
    <location>
        <begin position="452"/>
        <end position="474"/>
    </location>
</feature>
<dbReference type="PANTHER" id="PTHR43592">
    <property type="entry name" value="CAAX AMINO TERMINAL PROTEASE"/>
    <property type="match status" value="1"/>
</dbReference>
<accession>A0A3B1A135</accession>
<dbReference type="EMBL" id="UOFR01000018">
    <property type="protein sequence ID" value="VAW93307.1"/>
    <property type="molecule type" value="Genomic_DNA"/>
</dbReference>
<dbReference type="GO" id="GO:0080120">
    <property type="term" value="P:CAAX-box protein maturation"/>
    <property type="evidence" value="ECO:0007669"/>
    <property type="project" value="UniProtKB-ARBA"/>
</dbReference>
<name>A0A3B1A135_9ZZZZ</name>
<proteinExistence type="predicted"/>
<dbReference type="Pfam" id="PF02517">
    <property type="entry name" value="Rce1-like"/>
    <property type="match status" value="1"/>
</dbReference>
<reference evidence="3" key="1">
    <citation type="submission" date="2018-06" db="EMBL/GenBank/DDBJ databases">
        <authorList>
            <person name="Zhirakovskaya E."/>
        </authorList>
    </citation>
    <scope>NUCLEOTIDE SEQUENCE</scope>
</reference>
<dbReference type="AlphaFoldDB" id="A0A3B1A135"/>
<dbReference type="PANTHER" id="PTHR43592:SF15">
    <property type="entry name" value="CAAX AMINO TERMINAL PROTEASE FAMILY PROTEIN"/>
    <property type="match status" value="1"/>
</dbReference>
<feature type="domain" description="CAAX prenyl protease 2/Lysostaphin resistance protein A-like" evidence="2">
    <location>
        <begin position="377"/>
        <end position="464"/>
    </location>
</feature>
<evidence type="ECO:0000313" key="3">
    <source>
        <dbReference type="EMBL" id="VAW93307.1"/>
    </source>
</evidence>
<evidence type="ECO:0000259" key="2">
    <source>
        <dbReference type="Pfam" id="PF02517"/>
    </source>
</evidence>
<keyword evidence="1" id="KW-1133">Transmembrane helix</keyword>
<feature type="transmembrane region" description="Helical" evidence="1">
    <location>
        <begin position="250"/>
        <end position="273"/>
    </location>
</feature>
<evidence type="ECO:0000256" key="1">
    <source>
        <dbReference type="SAM" id="Phobius"/>
    </source>
</evidence>
<protein>
    <recommendedName>
        <fullName evidence="2">CAAX prenyl protease 2/Lysostaphin resistance protein A-like domain-containing protein</fullName>
    </recommendedName>
</protein>
<feature type="transmembrane region" description="Helical" evidence="1">
    <location>
        <begin position="209"/>
        <end position="230"/>
    </location>
</feature>
<feature type="transmembrane region" description="Helical" evidence="1">
    <location>
        <begin position="370"/>
        <end position="392"/>
    </location>
</feature>
<feature type="transmembrane region" description="Helical" evidence="1">
    <location>
        <begin position="330"/>
        <end position="350"/>
    </location>
</feature>
<keyword evidence="1" id="KW-0812">Transmembrane</keyword>
<gene>
    <name evidence="3" type="ORF">MNBD_GAMMA21-951</name>
</gene>
<feature type="transmembrane region" description="Helical" evidence="1">
    <location>
        <begin position="6"/>
        <end position="26"/>
    </location>
</feature>
<dbReference type="InterPro" id="IPR003675">
    <property type="entry name" value="Rce1/LyrA-like_dom"/>
</dbReference>
<organism evidence="3">
    <name type="scientific">hydrothermal vent metagenome</name>
    <dbReference type="NCBI Taxonomy" id="652676"/>
    <lineage>
        <taxon>unclassified sequences</taxon>
        <taxon>metagenomes</taxon>
        <taxon>ecological metagenomes</taxon>
    </lineage>
</organism>